<feature type="transmembrane region" description="Helical" evidence="1">
    <location>
        <begin position="94"/>
        <end position="117"/>
    </location>
</feature>
<dbReference type="AlphaFoldDB" id="A0A2T0Q461"/>
<evidence type="ECO:0000313" key="2">
    <source>
        <dbReference type="EMBL" id="PRX98543.1"/>
    </source>
</evidence>
<keyword evidence="3" id="KW-1185">Reference proteome</keyword>
<accession>A0A2T0Q461</accession>
<protein>
    <submittedName>
        <fullName evidence="2">Uncharacterized protein DUF2784</fullName>
    </submittedName>
</protein>
<keyword evidence="1" id="KW-1133">Transmembrane helix</keyword>
<dbReference type="Proteomes" id="UP000237846">
    <property type="component" value="Unassembled WGS sequence"/>
</dbReference>
<keyword evidence="1" id="KW-0472">Membrane</keyword>
<evidence type="ECO:0000313" key="3">
    <source>
        <dbReference type="Proteomes" id="UP000237846"/>
    </source>
</evidence>
<dbReference type="Pfam" id="PF10861">
    <property type="entry name" value="DUF2784"/>
    <property type="match status" value="1"/>
</dbReference>
<dbReference type="EMBL" id="PVZC01000004">
    <property type="protein sequence ID" value="PRX98543.1"/>
    <property type="molecule type" value="Genomic_DNA"/>
</dbReference>
<keyword evidence="1" id="KW-0812">Transmembrane</keyword>
<sequence length="123" mass="13490">MGGVGYRLLADAAMVAHAAFLAFVVFGGFAAWRWPALIVPHLLCAAYGLGIIVIGWDCPLTWVEDWARRRAGQAGLTEGFIDTYLTGVVYPERYLVHVRVAAGAVVAASWLGWYLLLRRRRAG</sequence>
<feature type="transmembrane region" description="Helical" evidence="1">
    <location>
        <begin position="38"/>
        <end position="56"/>
    </location>
</feature>
<comment type="caution">
    <text evidence="2">The sequence shown here is derived from an EMBL/GenBank/DDBJ whole genome shotgun (WGS) entry which is preliminary data.</text>
</comment>
<dbReference type="InterPro" id="IPR021218">
    <property type="entry name" value="DUF2784"/>
</dbReference>
<name>A0A2T0Q461_9ACTN</name>
<organism evidence="2 3">
    <name type="scientific">Allonocardiopsis opalescens</name>
    <dbReference type="NCBI Taxonomy" id="1144618"/>
    <lineage>
        <taxon>Bacteria</taxon>
        <taxon>Bacillati</taxon>
        <taxon>Actinomycetota</taxon>
        <taxon>Actinomycetes</taxon>
        <taxon>Streptosporangiales</taxon>
        <taxon>Allonocardiopsis</taxon>
    </lineage>
</organism>
<feature type="transmembrane region" description="Helical" evidence="1">
    <location>
        <begin position="12"/>
        <end position="31"/>
    </location>
</feature>
<gene>
    <name evidence="2" type="ORF">CLV72_104120</name>
</gene>
<reference evidence="2 3" key="1">
    <citation type="submission" date="2018-03" db="EMBL/GenBank/DDBJ databases">
        <title>Genomic Encyclopedia of Archaeal and Bacterial Type Strains, Phase II (KMG-II): from individual species to whole genera.</title>
        <authorList>
            <person name="Goeker M."/>
        </authorList>
    </citation>
    <scope>NUCLEOTIDE SEQUENCE [LARGE SCALE GENOMIC DNA]</scope>
    <source>
        <strain evidence="2 3">DSM 45601</strain>
    </source>
</reference>
<evidence type="ECO:0000256" key="1">
    <source>
        <dbReference type="SAM" id="Phobius"/>
    </source>
</evidence>
<proteinExistence type="predicted"/>